<evidence type="ECO:0000313" key="4">
    <source>
        <dbReference type="Proteomes" id="UP000319555"/>
    </source>
</evidence>
<keyword evidence="4" id="KW-1185">Reference proteome</keyword>
<evidence type="ECO:0000256" key="2">
    <source>
        <dbReference type="SAM" id="Phobius"/>
    </source>
</evidence>
<accession>A0A521EBU1</accession>
<keyword evidence="2" id="KW-1133">Transmembrane helix</keyword>
<protein>
    <submittedName>
        <fullName evidence="3">Uncharacterized protein</fullName>
    </submittedName>
</protein>
<dbReference type="AlphaFoldDB" id="A0A521EBU1"/>
<dbReference type="OrthoDB" id="7707180at2"/>
<proteinExistence type="predicted"/>
<feature type="region of interest" description="Disordered" evidence="1">
    <location>
        <begin position="127"/>
        <end position="147"/>
    </location>
</feature>
<sequence>MVLEYDFDIVTIASGENDPEATSSGAQNGRKVRALFRNVKTADALRAASPKIRKIFHDAGFGLDSTRSEITHGYYRPQDTADRDRILRALFHNIRTTGVKGEYCGEFDFLKFMNDVKAAKPRAGLPKEVPMWKPRPQQAESAGPNRRTVPGRVGFALGLAVIIFALLKYLAAAGATP</sequence>
<feature type="transmembrane region" description="Helical" evidence="2">
    <location>
        <begin position="153"/>
        <end position="171"/>
    </location>
</feature>
<keyword evidence="2" id="KW-0472">Membrane</keyword>
<evidence type="ECO:0000256" key="1">
    <source>
        <dbReference type="SAM" id="MobiDB-lite"/>
    </source>
</evidence>
<reference evidence="3 4" key="1">
    <citation type="submission" date="2017-05" db="EMBL/GenBank/DDBJ databases">
        <authorList>
            <person name="Varghese N."/>
            <person name="Submissions S."/>
        </authorList>
    </citation>
    <scope>NUCLEOTIDE SEQUENCE [LARGE SCALE GENOMIC DNA]</scope>
    <source>
        <strain evidence="3 4">DSM 28009</strain>
    </source>
</reference>
<keyword evidence="2" id="KW-0812">Transmembrane</keyword>
<name>A0A521EBU1_9RHOB</name>
<dbReference type="Proteomes" id="UP000319555">
    <property type="component" value="Unassembled WGS sequence"/>
</dbReference>
<evidence type="ECO:0000313" key="3">
    <source>
        <dbReference type="EMBL" id="SMO81404.1"/>
    </source>
</evidence>
<dbReference type="EMBL" id="FXTE01000010">
    <property type="protein sequence ID" value="SMO81404.1"/>
    <property type="molecule type" value="Genomic_DNA"/>
</dbReference>
<dbReference type="RefSeq" id="WP_142638617.1">
    <property type="nucleotide sequence ID" value="NZ_FXTE01000010.1"/>
</dbReference>
<organism evidence="3 4">
    <name type="scientific">Ruegeria faecimaris</name>
    <dbReference type="NCBI Taxonomy" id="686389"/>
    <lineage>
        <taxon>Bacteria</taxon>
        <taxon>Pseudomonadati</taxon>
        <taxon>Pseudomonadota</taxon>
        <taxon>Alphaproteobacteria</taxon>
        <taxon>Rhodobacterales</taxon>
        <taxon>Roseobacteraceae</taxon>
        <taxon>Ruegeria</taxon>
    </lineage>
</organism>
<gene>
    <name evidence="3" type="ORF">SAMN06265380_11091</name>
</gene>